<dbReference type="STRING" id="1033731.SAMN05444145_10172"/>
<dbReference type="RefSeq" id="WP_010258697.1">
    <property type="nucleotide sequence ID" value="NZ_CAEG01000001.1"/>
</dbReference>
<dbReference type="Proteomes" id="UP000183253">
    <property type="component" value="Unassembled WGS sequence"/>
</dbReference>
<reference evidence="2 3" key="1">
    <citation type="submission" date="2016-10" db="EMBL/GenBank/DDBJ databases">
        <authorList>
            <person name="de Groot N.N."/>
        </authorList>
    </citation>
    <scope>NUCLEOTIDE SEQUENCE [LARGE SCALE GENOMIC DNA]</scope>
    <source>
        <strain evidence="2 3">DSM 25383</strain>
    </source>
</reference>
<keyword evidence="1" id="KW-1133">Transmembrane helix</keyword>
<feature type="transmembrane region" description="Helical" evidence="1">
    <location>
        <begin position="138"/>
        <end position="162"/>
    </location>
</feature>
<protein>
    <recommendedName>
        <fullName evidence="4">DUF4013 domain-containing protein</fullName>
    </recommendedName>
</protein>
<evidence type="ECO:0000313" key="3">
    <source>
        <dbReference type="Proteomes" id="UP000183253"/>
    </source>
</evidence>
<name>A0A1H3X0X1_9BACT</name>
<gene>
    <name evidence="2" type="ORF">SAMN05444145_10172</name>
</gene>
<dbReference type="AlphaFoldDB" id="A0A1H3X0X1"/>
<feature type="transmembrane region" description="Helical" evidence="1">
    <location>
        <begin position="168"/>
        <end position="190"/>
    </location>
</feature>
<feature type="transmembrane region" description="Helical" evidence="1">
    <location>
        <begin position="26"/>
        <end position="55"/>
    </location>
</feature>
<feature type="transmembrane region" description="Helical" evidence="1">
    <location>
        <begin position="76"/>
        <end position="93"/>
    </location>
</feature>
<accession>A0A1H3X0X1</accession>
<keyword evidence="1" id="KW-0472">Membrane</keyword>
<sequence>MEMKKLDFSETFKDAITIGVKNAPSVIAAVALFLVTIWIPYINIGTFIAITLLPTQLAKGEVINPLGIFDSKYRRYMGEFLITMGLMVIPTYIAFLFMFVPGIVLSLAWSLAYYFLIEKGKNPIEAIRASNDATYGSKWTMFAVALVFGVAAAIVMLIFSAICGMINVGFITFVVMFALIVIVMSVGMAISASYWKQLKDNVA</sequence>
<proteinExistence type="predicted"/>
<evidence type="ECO:0000313" key="2">
    <source>
        <dbReference type="EMBL" id="SDZ93036.1"/>
    </source>
</evidence>
<keyword evidence="3" id="KW-1185">Reference proteome</keyword>
<keyword evidence="1" id="KW-0812">Transmembrane</keyword>
<evidence type="ECO:0008006" key="4">
    <source>
        <dbReference type="Google" id="ProtNLM"/>
    </source>
</evidence>
<evidence type="ECO:0000256" key="1">
    <source>
        <dbReference type="SAM" id="Phobius"/>
    </source>
</evidence>
<dbReference type="OrthoDB" id="1044870at2"/>
<organism evidence="2 3">
    <name type="scientific">Alistipes timonensis JC136</name>
    <dbReference type="NCBI Taxonomy" id="1033731"/>
    <lineage>
        <taxon>Bacteria</taxon>
        <taxon>Pseudomonadati</taxon>
        <taxon>Bacteroidota</taxon>
        <taxon>Bacteroidia</taxon>
        <taxon>Bacteroidales</taxon>
        <taxon>Rikenellaceae</taxon>
        <taxon>Alistipes</taxon>
    </lineage>
</organism>
<dbReference type="EMBL" id="FNRI01000001">
    <property type="protein sequence ID" value="SDZ93036.1"/>
    <property type="molecule type" value="Genomic_DNA"/>
</dbReference>